<proteinExistence type="predicted"/>
<dbReference type="EMBL" id="JAEKFT010000067">
    <property type="protein sequence ID" value="MBT0964206.1"/>
    <property type="molecule type" value="Genomic_DNA"/>
</dbReference>
<keyword evidence="2" id="KW-1185">Reference proteome</keyword>
<dbReference type="AlphaFoldDB" id="A0A944DFM0"/>
<protein>
    <submittedName>
        <fullName evidence="1">Uncharacterized protein</fullName>
    </submittedName>
</protein>
<name>A0A944DFM0_DENI1</name>
<dbReference type="RefSeq" id="WP_214364122.1">
    <property type="nucleotide sequence ID" value="NZ_JAEKFT010000067.1"/>
</dbReference>
<reference evidence="2" key="1">
    <citation type="journal article" date="2022" name="ISME J.">
        <title>Genetic and phylogenetic analysis of dissimilatory iodate-reducing bacteria identifies potential niches across the world's oceans.</title>
        <authorList>
            <person name="Reyes-Umana V."/>
            <person name="Henning Z."/>
            <person name="Lee K."/>
            <person name="Barnum T.P."/>
            <person name="Coates J.D."/>
        </authorList>
    </citation>
    <scope>NUCLEOTIDE SEQUENCE [LARGE SCALE GENOMIC DNA]</scope>
    <source>
        <strain evidence="2">IR12</strain>
    </source>
</reference>
<gene>
    <name evidence="1" type="ORF">I8J34_23785</name>
</gene>
<sequence length="254" mass="27971">MTEELRDLIAELKTLREELKPSPPSLYDRTFHALEKLVIPVMLGFLAWVGSQAATKISEGQLHLAESTADYQKLESRRSMQAKFIEMFYKDLNSGDPASQMNAVRLVRLIDADLAQSLLTLVATTPGISQAVVAKANEARLQAEIVSPLSAYKIGIYYPSGDPSSIPRALKIEERLRDTGFNGIIQKYPSDPSFLQKVNPPVGLEVRFEPGIEDDAAEALLSIVQTADTKGRWSKRPVANRTPSFISVFVPNGG</sequence>
<accession>A0A944DFM0</accession>
<dbReference type="Proteomes" id="UP000694660">
    <property type="component" value="Unassembled WGS sequence"/>
</dbReference>
<evidence type="ECO:0000313" key="2">
    <source>
        <dbReference type="Proteomes" id="UP000694660"/>
    </source>
</evidence>
<organism evidence="1 2">
    <name type="scientific">Denitromonas iodatirespirans</name>
    <dbReference type="NCBI Taxonomy" id="2795389"/>
    <lineage>
        <taxon>Bacteria</taxon>
        <taxon>Pseudomonadati</taxon>
        <taxon>Pseudomonadota</taxon>
        <taxon>Betaproteobacteria</taxon>
        <taxon>Rhodocyclales</taxon>
        <taxon>Zoogloeaceae</taxon>
        <taxon>Denitromonas</taxon>
    </lineage>
</organism>
<evidence type="ECO:0000313" key="1">
    <source>
        <dbReference type="EMBL" id="MBT0964206.1"/>
    </source>
</evidence>
<comment type="caution">
    <text evidence="1">The sequence shown here is derived from an EMBL/GenBank/DDBJ whole genome shotgun (WGS) entry which is preliminary data.</text>
</comment>